<keyword evidence="4" id="KW-0723">Serine/threonine-protein kinase</keyword>
<feature type="signal peptide" evidence="17">
    <location>
        <begin position="1"/>
        <end position="21"/>
    </location>
</feature>
<evidence type="ECO:0000256" key="16">
    <source>
        <dbReference type="SAM" id="Phobius"/>
    </source>
</evidence>
<dbReference type="SUPFAM" id="SSF51110">
    <property type="entry name" value="alpha-D-mannose-specific plant lectins"/>
    <property type="match status" value="2"/>
</dbReference>
<dbReference type="CDD" id="cd14066">
    <property type="entry name" value="STKc_IRAK"/>
    <property type="match status" value="1"/>
</dbReference>
<dbReference type="FunFam" id="1.10.510.10:FF:000060">
    <property type="entry name" value="G-type lectin S-receptor-like serine/threonine-protein kinase"/>
    <property type="match status" value="2"/>
</dbReference>
<feature type="domain" description="Bulb-type lectin" evidence="20">
    <location>
        <begin position="800"/>
        <end position="921"/>
    </location>
</feature>
<keyword evidence="3" id="KW-1003">Cell membrane</keyword>
<evidence type="ECO:0000256" key="3">
    <source>
        <dbReference type="ARBA" id="ARBA00022475"/>
    </source>
</evidence>
<feature type="domain" description="Protein kinase" evidence="18">
    <location>
        <begin position="1287"/>
        <end position="1574"/>
    </location>
</feature>
<dbReference type="FunFam" id="2.90.10.10:FF:000005">
    <property type="entry name" value="G-type lectin S-receptor-like serine/threonine-protein kinase"/>
    <property type="match status" value="2"/>
</dbReference>
<evidence type="ECO:0000259" key="21">
    <source>
        <dbReference type="PROSITE" id="PS50948"/>
    </source>
</evidence>
<keyword evidence="5" id="KW-0808">Transferase</keyword>
<evidence type="ECO:0000256" key="11">
    <source>
        <dbReference type="ARBA" id="ARBA00023180"/>
    </source>
</evidence>
<keyword evidence="16" id="KW-0472">Membrane</keyword>
<dbReference type="FunFam" id="3.30.200.20:FF:000195">
    <property type="entry name" value="G-type lectin S-receptor-like serine/threonine-protein kinase"/>
    <property type="match status" value="2"/>
</dbReference>
<dbReference type="InterPro" id="IPR011009">
    <property type="entry name" value="Kinase-like_dom_sf"/>
</dbReference>
<dbReference type="Pfam" id="PF01453">
    <property type="entry name" value="B_lectin"/>
    <property type="match status" value="2"/>
</dbReference>
<reference evidence="22 23" key="1">
    <citation type="submission" date="2024-04" db="EMBL/GenBank/DDBJ databases">
        <authorList>
            <person name="Fracassetti M."/>
        </authorList>
    </citation>
    <scope>NUCLEOTIDE SEQUENCE [LARGE SCALE GENOMIC DNA]</scope>
</reference>
<dbReference type="InterPro" id="IPR001480">
    <property type="entry name" value="Bulb-type_lectin_dom"/>
</dbReference>
<name>A0AAV2FH98_9ROSI</name>
<dbReference type="PROSITE" id="PS50011">
    <property type="entry name" value="PROTEIN_KINASE_DOM"/>
    <property type="match status" value="2"/>
</dbReference>
<evidence type="ECO:0000259" key="20">
    <source>
        <dbReference type="PROSITE" id="PS50927"/>
    </source>
</evidence>
<dbReference type="InterPro" id="IPR001245">
    <property type="entry name" value="Ser-Thr/Tyr_kinase_cat_dom"/>
</dbReference>
<dbReference type="InterPro" id="IPR003609">
    <property type="entry name" value="Pan_app"/>
</dbReference>
<evidence type="ECO:0000256" key="1">
    <source>
        <dbReference type="ARBA" id="ARBA00004251"/>
    </source>
</evidence>
<evidence type="ECO:0000256" key="15">
    <source>
        <dbReference type="PROSITE-ProRule" id="PRU10141"/>
    </source>
</evidence>
<keyword evidence="11" id="KW-0325">Glycoprotein</keyword>
<dbReference type="PROSITE" id="PS00107">
    <property type="entry name" value="PROTEIN_KINASE_ATP"/>
    <property type="match status" value="2"/>
</dbReference>
<dbReference type="GO" id="GO:0004674">
    <property type="term" value="F:protein serine/threonine kinase activity"/>
    <property type="evidence" value="ECO:0007669"/>
    <property type="project" value="UniProtKB-KW"/>
</dbReference>
<comment type="caution">
    <text evidence="14">Lacks conserved residue(s) required for the propagation of feature annotation.</text>
</comment>
<evidence type="ECO:0000256" key="14">
    <source>
        <dbReference type="PROSITE-ProRule" id="PRU00076"/>
    </source>
</evidence>
<feature type="transmembrane region" description="Helical" evidence="16">
    <location>
        <begin position="1213"/>
        <end position="1233"/>
    </location>
</feature>
<evidence type="ECO:0000259" key="19">
    <source>
        <dbReference type="PROSITE" id="PS50026"/>
    </source>
</evidence>
<keyword evidence="14" id="KW-0245">EGF-like domain</keyword>
<evidence type="ECO:0000256" key="13">
    <source>
        <dbReference type="ARBA" id="ARBA00048679"/>
    </source>
</evidence>
<dbReference type="SUPFAM" id="SSF56112">
    <property type="entry name" value="Protein kinase-like (PK-like)"/>
    <property type="match status" value="2"/>
</dbReference>
<evidence type="ECO:0000313" key="22">
    <source>
        <dbReference type="EMBL" id="CAL1397656.1"/>
    </source>
</evidence>
<evidence type="ECO:0000313" key="23">
    <source>
        <dbReference type="Proteomes" id="UP001497516"/>
    </source>
</evidence>
<evidence type="ECO:0000256" key="10">
    <source>
        <dbReference type="ARBA" id="ARBA00023157"/>
    </source>
</evidence>
<dbReference type="GO" id="GO:0048544">
    <property type="term" value="P:recognition of pollen"/>
    <property type="evidence" value="ECO:0007669"/>
    <property type="project" value="InterPro"/>
</dbReference>
<dbReference type="InterPro" id="IPR000742">
    <property type="entry name" value="EGF"/>
</dbReference>
<evidence type="ECO:0000256" key="4">
    <source>
        <dbReference type="ARBA" id="ARBA00022527"/>
    </source>
</evidence>
<dbReference type="Pfam" id="PF08276">
    <property type="entry name" value="PAN_2"/>
    <property type="match status" value="2"/>
</dbReference>
<dbReference type="PROSITE" id="PS50927">
    <property type="entry name" value="BULB_LECTIN"/>
    <property type="match status" value="2"/>
</dbReference>
<proteinExistence type="predicted"/>
<keyword evidence="16" id="KW-1133">Transmembrane helix</keyword>
<evidence type="ECO:0000256" key="8">
    <source>
        <dbReference type="ARBA" id="ARBA00022777"/>
    </source>
</evidence>
<feature type="chain" id="PRO_5043864293" description="non-specific serine/threonine protein kinase" evidence="17">
    <location>
        <begin position="22"/>
        <end position="1607"/>
    </location>
</feature>
<keyword evidence="16" id="KW-0812">Transmembrane</keyword>
<dbReference type="Pfam" id="PF07714">
    <property type="entry name" value="PK_Tyr_Ser-Thr"/>
    <property type="match status" value="2"/>
</dbReference>
<dbReference type="SMART" id="SM00220">
    <property type="entry name" value="S_TKc"/>
    <property type="match status" value="2"/>
</dbReference>
<keyword evidence="6 17" id="KW-0732">Signal</keyword>
<dbReference type="EMBL" id="OZ034819">
    <property type="protein sequence ID" value="CAL1397656.1"/>
    <property type="molecule type" value="Genomic_DNA"/>
</dbReference>
<comment type="catalytic activity">
    <reaction evidence="13">
        <text>L-seryl-[protein] + ATP = O-phospho-L-seryl-[protein] + ADP + H(+)</text>
        <dbReference type="Rhea" id="RHEA:17989"/>
        <dbReference type="Rhea" id="RHEA-COMP:9863"/>
        <dbReference type="Rhea" id="RHEA-COMP:11604"/>
        <dbReference type="ChEBI" id="CHEBI:15378"/>
        <dbReference type="ChEBI" id="CHEBI:29999"/>
        <dbReference type="ChEBI" id="CHEBI:30616"/>
        <dbReference type="ChEBI" id="CHEBI:83421"/>
        <dbReference type="ChEBI" id="CHEBI:456216"/>
        <dbReference type="EC" id="2.7.11.1"/>
    </reaction>
</comment>
<dbReference type="Gene3D" id="1.10.510.10">
    <property type="entry name" value="Transferase(Phosphotransferase) domain 1"/>
    <property type="match status" value="2"/>
</dbReference>
<dbReference type="GO" id="GO:0005524">
    <property type="term" value="F:ATP binding"/>
    <property type="evidence" value="ECO:0007669"/>
    <property type="project" value="UniProtKB-UniRule"/>
</dbReference>
<dbReference type="CDD" id="cd01098">
    <property type="entry name" value="PAN_AP_plant"/>
    <property type="match status" value="2"/>
</dbReference>
<dbReference type="Pfam" id="PF00954">
    <property type="entry name" value="S_locus_glycop"/>
    <property type="match status" value="2"/>
</dbReference>
<keyword evidence="7 15" id="KW-0547">Nucleotide-binding</keyword>
<feature type="binding site" evidence="15">
    <location>
        <position position="542"/>
    </location>
    <ligand>
        <name>ATP</name>
        <dbReference type="ChEBI" id="CHEBI:30616"/>
    </ligand>
</feature>
<evidence type="ECO:0000259" key="18">
    <source>
        <dbReference type="PROSITE" id="PS50011"/>
    </source>
</evidence>
<feature type="domain" description="EGF-like" evidence="19">
    <location>
        <begin position="280"/>
        <end position="319"/>
    </location>
</feature>
<evidence type="ECO:0000256" key="17">
    <source>
        <dbReference type="SAM" id="SignalP"/>
    </source>
</evidence>
<evidence type="ECO:0000256" key="6">
    <source>
        <dbReference type="ARBA" id="ARBA00022729"/>
    </source>
</evidence>
<evidence type="ECO:0000256" key="7">
    <source>
        <dbReference type="ARBA" id="ARBA00022741"/>
    </source>
</evidence>
<dbReference type="InterPro" id="IPR017441">
    <property type="entry name" value="Protein_kinase_ATP_BS"/>
</dbReference>
<dbReference type="PANTHER" id="PTHR27002">
    <property type="entry name" value="RECEPTOR-LIKE SERINE/THREONINE-PROTEIN KINASE SD1-8"/>
    <property type="match status" value="1"/>
</dbReference>
<feature type="transmembrane region" description="Helical" evidence="16">
    <location>
        <begin position="439"/>
        <end position="464"/>
    </location>
</feature>
<dbReference type="Proteomes" id="UP001497516">
    <property type="component" value="Chromosome 6"/>
</dbReference>
<keyword evidence="8" id="KW-0418">Kinase</keyword>
<gene>
    <name evidence="22" type="ORF">LTRI10_LOCUS37936</name>
</gene>
<comment type="subcellular location">
    <subcellularLocation>
        <location evidence="1">Cell membrane</location>
        <topology evidence="1">Single-pass type I membrane protein</topology>
    </subcellularLocation>
</comment>
<dbReference type="SMART" id="SM00473">
    <property type="entry name" value="PAN_AP"/>
    <property type="match status" value="2"/>
</dbReference>
<dbReference type="Gene3D" id="2.90.10.10">
    <property type="entry name" value="Bulb-type lectin domain"/>
    <property type="match status" value="2"/>
</dbReference>
<dbReference type="InterPro" id="IPR008271">
    <property type="entry name" value="Ser/Thr_kinase_AS"/>
</dbReference>
<evidence type="ECO:0000256" key="5">
    <source>
        <dbReference type="ARBA" id="ARBA00022679"/>
    </source>
</evidence>
<comment type="catalytic activity">
    <reaction evidence="12">
        <text>L-threonyl-[protein] + ATP = O-phospho-L-threonyl-[protein] + ADP + H(+)</text>
        <dbReference type="Rhea" id="RHEA:46608"/>
        <dbReference type="Rhea" id="RHEA-COMP:11060"/>
        <dbReference type="Rhea" id="RHEA-COMP:11605"/>
        <dbReference type="ChEBI" id="CHEBI:15378"/>
        <dbReference type="ChEBI" id="CHEBI:30013"/>
        <dbReference type="ChEBI" id="CHEBI:30616"/>
        <dbReference type="ChEBI" id="CHEBI:61977"/>
        <dbReference type="ChEBI" id="CHEBI:456216"/>
        <dbReference type="EC" id="2.7.11.1"/>
    </reaction>
</comment>
<dbReference type="GO" id="GO:0005886">
    <property type="term" value="C:plasma membrane"/>
    <property type="evidence" value="ECO:0007669"/>
    <property type="project" value="UniProtKB-SubCell"/>
</dbReference>
<keyword evidence="9 15" id="KW-0067">ATP-binding</keyword>
<keyword evidence="10 14" id="KW-1015">Disulfide bond</keyword>
<dbReference type="EC" id="2.7.11.1" evidence="2"/>
<dbReference type="InterPro" id="IPR000719">
    <property type="entry name" value="Prot_kinase_dom"/>
</dbReference>
<evidence type="ECO:0000256" key="2">
    <source>
        <dbReference type="ARBA" id="ARBA00012513"/>
    </source>
</evidence>
<feature type="domain" description="Protein kinase" evidence="18">
    <location>
        <begin position="514"/>
        <end position="768"/>
    </location>
</feature>
<dbReference type="SMART" id="SM00108">
    <property type="entry name" value="B_lectin"/>
    <property type="match status" value="2"/>
</dbReference>
<accession>A0AAV2FH98</accession>
<dbReference type="Gene3D" id="3.30.200.20">
    <property type="entry name" value="Phosphorylase Kinase, domain 1"/>
    <property type="match status" value="2"/>
</dbReference>
<sequence>MELQAILLLLHLIITLPFSSSSTDTITFNQSLADGQVLVSNGERHTLGFFSPRNSTNRYLGIWFTKLPDQIVVWVANRDNPINDTSGLLSIDARGGGVVLHQGSRTTGTAPLWSTNVSAGGNPMTARLLDEGNFVLLDDHETVLWQSFDYPTDTVLPNMARKTGPEHAVRSWKSPEDPATGDCYYVFDPRGSPELILYKGRTKWWRSGPWNGIAWSGIPEMARITFFNATVVIDKSDSTFAWGLLNPDMIVRVYLDQTGTLNRVVWQEKVGRWNLITYYPKEQCDNYGICGPNGNCDPYRVAGDFLCTCLPGFEPRFPSEWNQRDASGGCVRKRAGNLSCAGGDGFVKLENAKVPDTKTARLDEGMDLKMCRQECLRNCSCTAYASSDLTTGVGCVMLYGDLMDTRVFAGDGQDLYVRVDATEFEEYMKRLRGEKREKVSLGIVLTTSLGAAIILGVSILCCLLKMKRKGSRGGTAQTLPRANSDSQREKLYEEEDSSVPIFDVIDIFDATENFSSANKLGHGGFGTVYKGVLPDGQEIAVKRLSLTSRQGIQEFKNEVRLVSKLQHKNLTRLFGCCIHEDEKMLIYEYLPNRSLDFFIFDKTKGDLKASNVLLDVAMNPKISDFGLAKLFGEDQTEGNTNRVVGTYGYMSPEYAMEGLYSTKSDAFSFGVLSLEIMSGKRSNQCHQKSPSISLIAHVWELWKEGRALDIVDSSTMGGLDSGDEVMMRCIQIGLLCVQESPDDRPTMSNVVFMLENATTLPSPKKPAFILQGKYYDMDTITTGSSTTPSTNRVTLSTLIAHTISINQSLADGQVLVSNGERHTLGFFSPGNSTNRYLGIWFTKLPEQIVVWVANRDNPINDTSGLLSIDARGGMLLHSKSTTTLFWSTNVSVLGTPFARLQDEGNFVLLRQDGADETVLWQSFDYPTDTVLPNMVRKTGPDHAVRSWKSSNDPATGDCYYVLDPRGSPELILYRGRAKLWRSGPWNGIAWSGIPEMARITFFNATVVIDGSDTTFVWGLRNPDMIARFYLDPTGTLNRAVWQDKVGRWNLIAYYPKEQCDYYGNCGPNGNCDPYRVAGDFPCTCLPSFEPRFPNDWYLRDGSGGCVRKRTGNLSCGGDGFVKLENAKVPDTTMAQLNVDMDLDVCGEECLKNCSCTAYASSNLASGVGCVTLYGDLVDTRVFAGDGQDLYVRVDATELAEYMKRLKGDKRKKVSLEIVLTSVGAAIVLGVSMVCCLMKRKRKGSRGGIAHTILRTNSDSQREILYEEKDSSVPIFDVNDIFDATGNFSLGNKLGQGGFGSVYKGVLFDGQEIAVKRLSQTSRQGIEEFKNEVRLVSKLQHKNLARLFGCCIHGDEKMLVYEYLQNRSLDFFIFDKTQGLQLDWPRRFEIIIGIARGLLYLHQDSRLKIIHRDLKASNVLLDAAMNPKISDFGLARLFGEDQTEANTNRVVGTYGYMSPEYAMGGLYSTKSDAFSFGVLTLEVLSGRRSNQCHQESPSISLIAHVWELWKEGRAMDIVDSSTLGGSDSTGQVMTRCIQIGLLCVQESPVDRPTMSDVVFMLGNATTLPSPKKPAFILQGKYDDMDTIATGSSAIPSTNRVTLSTLVPR</sequence>
<evidence type="ECO:0000256" key="9">
    <source>
        <dbReference type="ARBA" id="ARBA00022840"/>
    </source>
</evidence>
<organism evidence="22 23">
    <name type="scientific">Linum trigynum</name>
    <dbReference type="NCBI Taxonomy" id="586398"/>
    <lineage>
        <taxon>Eukaryota</taxon>
        <taxon>Viridiplantae</taxon>
        <taxon>Streptophyta</taxon>
        <taxon>Embryophyta</taxon>
        <taxon>Tracheophyta</taxon>
        <taxon>Spermatophyta</taxon>
        <taxon>Magnoliopsida</taxon>
        <taxon>eudicotyledons</taxon>
        <taxon>Gunneridae</taxon>
        <taxon>Pentapetalae</taxon>
        <taxon>rosids</taxon>
        <taxon>fabids</taxon>
        <taxon>Malpighiales</taxon>
        <taxon>Linaceae</taxon>
        <taxon>Linum</taxon>
    </lineage>
</organism>
<dbReference type="Pfam" id="PF00069">
    <property type="entry name" value="Pkinase"/>
    <property type="match status" value="1"/>
</dbReference>
<feature type="domain" description="Bulb-type lectin" evidence="20">
    <location>
        <begin position="23"/>
        <end position="149"/>
    </location>
</feature>
<dbReference type="PANTHER" id="PTHR27002:SF981">
    <property type="entry name" value="NON-SPECIFIC SERINE_THREONINE PROTEIN KINASE"/>
    <property type="match status" value="1"/>
</dbReference>
<dbReference type="CDD" id="cd00028">
    <property type="entry name" value="B_lectin"/>
    <property type="match status" value="2"/>
</dbReference>
<evidence type="ECO:0000256" key="12">
    <source>
        <dbReference type="ARBA" id="ARBA00047899"/>
    </source>
</evidence>
<dbReference type="CDD" id="cd00054">
    <property type="entry name" value="EGF_CA"/>
    <property type="match status" value="1"/>
</dbReference>
<feature type="domain" description="Apple" evidence="21">
    <location>
        <begin position="1115"/>
        <end position="1194"/>
    </location>
</feature>
<dbReference type="InterPro" id="IPR000858">
    <property type="entry name" value="S_locus_glycoprot_dom"/>
</dbReference>
<dbReference type="PROSITE" id="PS50948">
    <property type="entry name" value="PAN"/>
    <property type="match status" value="2"/>
</dbReference>
<keyword evidence="23" id="KW-1185">Reference proteome</keyword>
<dbReference type="PROSITE" id="PS00108">
    <property type="entry name" value="PROTEIN_KINASE_ST"/>
    <property type="match status" value="1"/>
</dbReference>
<feature type="binding site" evidence="15">
    <location>
        <position position="1315"/>
    </location>
    <ligand>
        <name>ATP</name>
        <dbReference type="ChEBI" id="CHEBI:30616"/>
    </ligand>
</feature>
<feature type="domain" description="Apple" evidence="21">
    <location>
        <begin position="340"/>
        <end position="420"/>
    </location>
</feature>
<dbReference type="InterPro" id="IPR036426">
    <property type="entry name" value="Bulb-type_lectin_dom_sf"/>
</dbReference>
<protein>
    <recommendedName>
        <fullName evidence="2">non-specific serine/threonine protein kinase</fullName>
        <ecNumber evidence="2">2.7.11.1</ecNumber>
    </recommendedName>
</protein>
<feature type="disulfide bond" evidence="14">
    <location>
        <begin position="290"/>
        <end position="307"/>
    </location>
</feature>
<dbReference type="PROSITE" id="PS50026">
    <property type="entry name" value="EGF_3"/>
    <property type="match status" value="1"/>
</dbReference>